<keyword evidence="2" id="KW-1185">Reference proteome</keyword>
<dbReference type="InterPro" id="IPR049777">
    <property type="entry name" value="SCO2524-like"/>
</dbReference>
<evidence type="ECO:0000313" key="2">
    <source>
        <dbReference type="Proteomes" id="UP001458415"/>
    </source>
</evidence>
<dbReference type="Proteomes" id="UP001458415">
    <property type="component" value="Unassembled WGS sequence"/>
</dbReference>
<gene>
    <name evidence="1" type="ORF">ABT317_21280</name>
</gene>
<organism evidence="1 2">
    <name type="scientific">Streptomyces carpinensis</name>
    <dbReference type="NCBI Taxonomy" id="66369"/>
    <lineage>
        <taxon>Bacteria</taxon>
        <taxon>Bacillati</taxon>
        <taxon>Actinomycetota</taxon>
        <taxon>Actinomycetes</taxon>
        <taxon>Kitasatosporales</taxon>
        <taxon>Streptomycetaceae</taxon>
        <taxon>Streptomyces</taxon>
    </lineage>
</organism>
<protein>
    <submittedName>
        <fullName evidence="1">SCO2524 family protein</fullName>
    </submittedName>
</protein>
<feature type="non-terminal residue" evidence="1">
    <location>
        <position position="557"/>
    </location>
</feature>
<reference evidence="1 2" key="1">
    <citation type="submission" date="2024-06" db="EMBL/GenBank/DDBJ databases">
        <title>The Natural Products Discovery Center: Release of the First 8490 Sequenced Strains for Exploring Actinobacteria Biosynthetic Diversity.</title>
        <authorList>
            <person name="Kalkreuter E."/>
            <person name="Kautsar S.A."/>
            <person name="Yang D."/>
            <person name="Bader C.D."/>
            <person name="Teijaro C.N."/>
            <person name="Fluegel L."/>
            <person name="Davis C.M."/>
            <person name="Simpson J.R."/>
            <person name="Lauterbach L."/>
            <person name="Steele A.D."/>
            <person name="Gui C."/>
            <person name="Meng S."/>
            <person name="Li G."/>
            <person name="Viehrig K."/>
            <person name="Ye F."/>
            <person name="Su P."/>
            <person name="Kiefer A.F."/>
            <person name="Nichols A."/>
            <person name="Cepeda A.J."/>
            <person name="Yan W."/>
            <person name="Fan B."/>
            <person name="Jiang Y."/>
            <person name="Adhikari A."/>
            <person name="Zheng C.-J."/>
            <person name="Schuster L."/>
            <person name="Cowan T.M."/>
            <person name="Smanski M.J."/>
            <person name="Chevrette M.G."/>
            <person name="De Carvalho L.P.S."/>
            <person name="Shen B."/>
        </authorList>
    </citation>
    <scope>NUCLEOTIDE SEQUENCE [LARGE SCALE GENOMIC DNA]</scope>
    <source>
        <strain evidence="1 2">NPDC000634</strain>
    </source>
</reference>
<proteinExistence type="predicted"/>
<dbReference type="EMBL" id="JBEPCU010000371">
    <property type="protein sequence ID" value="MER6979448.1"/>
    <property type="molecule type" value="Genomic_DNA"/>
</dbReference>
<sequence length="557" mass="60555">MIIQPRRGLLEIWGATVRCSLREGGWVNPGCDGSGSISDAEQLICLLYPAFKVKGLGFSEPDATERDVHEALAPLGGWETAPTALAEIIGRYLDTYSAQDGRPVFPAGGCLRPLERGAEPSPEQARLETVEAFSMAVTFSLSALAFVKSFAAHVRGARLTASLRETEAALDRRLTHAMRGLLASFCVDVFPADSAKGETLVRTLTQKRQPPGVLLDQLAGELGPVRAGLRGLPLPASVAPRLADEALLFQCGWSWGPVRADDDQPPNVADPVPSLYFTVTAMDGIVDLFSRQTLLRGLLSPEQHGLAHELQRRWELAQGYWTSLARFGGARWPLQDMPWRTAESEESEYATLQVASVVVHNLMRRHDLDDVAPVDDLTPLADVLVELAARGGITRRPSARGRTAELHVPGELLALPGSERGGPALGRLVSDYAPMLLKRVLQVAGLTPDLRQRDRLLSVADELADHLWGRRLNRGPAADLWDVPGAAYGRPDPQPAKPSWYLTERVMEVLVVAATMVGRTPARSPLLSETAGELLREAEHLFAQELMSRPVEPGSPD</sequence>
<accession>A0ABV1W5H7</accession>
<dbReference type="NCBIfam" id="NF040567">
    <property type="entry name" value="SCO2524_fam"/>
    <property type="match status" value="1"/>
</dbReference>
<comment type="caution">
    <text evidence="1">The sequence shown here is derived from an EMBL/GenBank/DDBJ whole genome shotgun (WGS) entry which is preliminary data.</text>
</comment>
<evidence type="ECO:0000313" key="1">
    <source>
        <dbReference type="EMBL" id="MER6979448.1"/>
    </source>
</evidence>
<name>A0ABV1W5H7_9ACTN</name>